<dbReference type="Gene3D" id="2.130.10.10">
    <property type="entry name" value="YVTN repeat-like/Quinoprotein amine dehydrogenase"/>
    <property type="match status" value="1"/>
</dbReference>
<protein>
    <recommendedName>
        <fullName evidence="4">Isomerase YbhE</fullName>
    </recommendedName>
</protein>
<dbReference type="Pfam" id="PF10282">
    <property type="entry name" value="Lactonase"/>
    <property type="match status" value="1"/>
</dbReference>
<keyword evidence="1" id="KW-0732">Signal</keyword>
<evidence type="ECO:0000313" key="2">
    <source>
        <dbReference type="EMBL" id="KAF1993503.1"/>
    </source>
</evidence>
<dbReference type="Proteomes" id="UP000799779">
    <property type="component" value="Unassembled WGS sequence"/>
</dbReference>
<reference evidence="2" key="1">
    <citation type="journal article" date="2020" name="Stud. Mycol.">
        <title>101 Dothideomycetes genomes: a test case for predicting lifestyles and emergence of pathogens.</title>
        <authorList>
            <person name="Haridas S."/>
            <person name="Albert R."/>
            <person name="Binder M."/>
            <person name="Bloem J."/>
            <person name="Labutti K."/>
            <person name="Salamov A."/>
            <person name="Andreopoulos B."/>
            <person name="Baker S."/>
            <person name="Barry K."/>
            <person name="Bills G."/>
            <person name="Bluhm B."/>
            <person name="Cannon C."/>
            <person name="Castanera R."/>
            <person name="Culley D."/>
            <person name="Daum C."/>
            <person name="Ezra D."/>
            <person name="Gonzalez J."/>
            <person name="Henrissat B."/>
            <person name="Kuo A."/>
            <person name="Liang C."/>
            <person name="Lipzen A."/>
            <person name="Lutzoni F."/>
            <person name="Magnuson J."/>
            <person name="Mondo S."/>
            <person name="Nolan M."/>
            <person name="Ohm R."/>
            <person name="Pangilinan J."/>
            <person name="Park H.-J."/>
            <person name="Ramirez L."/>
            <person name="Alfaro M."/>
            <person name="Sun H."/>
            <person name="Tritt A."/>
            <person name="Yoshinaga Y."/>
            <person name="Zwiers L.-H."/>
            <person name="Turgeon B."/>
            <person name="Goodwin S."/>
            <person name="Spatafora J."/>
            <person name="Crous P."/>
            <person name="Grigoriev I."/>
        </authorList>
    </citation>
    <scope>NUCLEOTIDE SEQUENCE</scope>
    <source>
        <strain evidence="2">CBS 123094</strain>
    </source>
</reference>
<keyword evidence="3" id="KW-1185">Reference proteome</keyword>
<organism evidence="2 3">
    <name type="scientific">Amniculicola lignicola CBS 123094</name>
    <dbReference type="NCBI Taxonomy" id="1392246"/>
    <lineage>
        <taxon>Eukaryota</taxon>
        <taxon>Fungi</taxon>
        <taxon>Dikarya</taxon>
        <taxon>Ascomycota</taxon>
        <taxon>Pezizomycotina</taxon>
        <taxon>Dothideomycetes</taxon>
        <taxon>Pleosporomycetidae</taxon>
        <taxon>Pleosporales</taxon>
        <taxon>Amniculicolaceae</taxon>
        <taxon>Amniculicola</taxon>
    </lineage>
</organism>
<accession>A0A6A5VVF1</accession>
<dbReference type="InterPro" id="IPR015943">
    <property type="entry name" value="WD40/YVTN_repeat-like_dom_sf"/>
</dbReference>
<dbReference type="OrthoDB" id="1715191at2759"/>
<proteinExistence type="predicted"/>
<gene>
    <name evidence="2" type="ORF">P154DRAFT_589116</name>
</gene>
<evidence type="ECO:0008006" key="4">
    <source>
        <dbReference type="Google" id="ProtNLM"/>
    </source>
</evidence>
<sequence>MRLLTSSVLFMGVAQAAIHHLFKSKYYLFGSRPSDGTVSRYSVGTDLALKHEGTMEIPSTCNATSFTKIQLTTGSQRPYSIYGSASTGTCSALFSVSVTGFQTLQSGEYVGDIRSLAFSPNGQHLYALDYKSNSILNFNITEDPSLQDLIEKGILSNVTTPRQIVTHPTGHRIYVVTEDTNQLIDIPLLPNDSLNTSSTPVHFNVLPKSLQAEPYTTHSVAITSNSTLWALSRTWGQTVLSVFSLDPETGEVLKAIARSAWADYSETLDSWIVGAPFGSDIIAVTNSPIGMVAVVGLVNGQLKGFQRLDLITDPGCCGESVWLD</sequence>
<dbReference type="InterPro" id="IPR019405">
    <property type="entry name" value="Lactonase_7-beta_prop"/>
</dbReference>
<dbReference type="AlphaFoldDB" id="A0A6A5VVF1"/>
<feature type="chain" id="PRO_5025625021" description="Isomerase YbhE" evidence="1">
    <location>
        <begin position="17"/>
        <end position="324"/>
    </location>
</feature>
<feature type="signal peptide" evidence="1">
    <location>
        <begin position="1"/>
        <end position="16"/>
    </location>
</feature>
<dbReference type="EMBL" id="ML977700">
    <property type="protein sequence ID" value="KAF1993503.1"/>
    <property type="molecule type" value="Genomic_DNA"/>
</dbReference>
<evidence type="ECO:0000313" key="3">
    <source>
        <dbReference type="Proteomes" id="UP000799779"/>
    </source>
</evidence>
<dbReference type="SUPFAM" id="SSF82171">
    <property type="entry name" value="DPP6 N-terminal domain-like"/>
    <property type="match status" value="1"/>
</dbReference>
<name>A0A6A5VVF1_9PLEO</name>
<evidence type="ECO:0000256" key="1">
    <source>
        <dbReference type="SAM" id="SignalP"/>
    </source>
</evidence>